<accession>A0A0E9TRD2</accession>
<dbReference type="EMBL" id="GBXM01053299">
    <property type="protein sequence ID" value="JAH55278.1"/>
    <property type="molecule type" value="Transcribed_RNA"/>
</dbReference>
<proteinExistence type="predicted"/>
<organism evidence="1">
    <name type="scientific">Anguilla anguilla</name>
    <name type="common">European freshwater eel</name>
    <name type="synonym">Muraena anguilla</name>
    <dbReference type="NCBI Taxonomy" id="7936"/>
    <lineage>
        <taxon>Eukaryota</taxon>
        <taxon>Metazoa</taxon>
        <taxon>Chordata</taxon>
        <taxon>Craniata</taxon>
        <taxon>Vertebrata</taxon>
        <taxon>Euteleostomi</taxon>
        <taxon>Actinopterygii</taxon>
        <taxon>Neopterygii</taxon>
        <taxon>Teleostei</taxon>
        <taxon>Anguilliformes</taxon>
        <taxon>Anguillidae</taxon>
        <taxon>Anguilla</taxon>
    </lineage>
</organism>
<name>A0A0E9TRD2_ANGAN</name>
<reference evidence="1" key="2">
    <citation type="journal article" date="2015" name="Fish Shellfish Immunol.">
        <title>Early steps in the European eel (Anguilla anguilla)-Vibrio vulnificus interaction in the gills: Role of the RtxA13 toxin.</title>
        <authorList>
            <person name="Callol A."/>
            <person name="Pajuelo D."/>
            <person name="Ebbesson L."/>
            <person name="Teles M."/>
            <person name="MacKenzie S."/>
            <person name="Amaro C."/>
        </authorList>
    </citation>
    <scope>NUCLEOTIDE SEQUENCE</scope>
</reference>
<protein>
    <submittedName>
        <fullName evidence="1">Uncharacterized protein</fullName>
    </submittedName>
</protein>
<reference evidence="1" key="1">
    <citation type="submission" date="2014-11" db="EMBL/GenBank/DDBJ databases">
        <authorList>
            <person name="Amaro Gonzalez C."/>
        </authorList>
    </citation>
    <scope>NUCLEOTIDE SEQUENCE</scope>
</reference>
<sequence length="18" mass="2057">MNTKSVLQVNVVFCESMQ</sequence>
<dbReference type="AlphaFoldDB" id="A0A0E9TRD2"/>
<evidence type="ECO:0000313" key="1">
    <source>
        <dbReference type="EMBL" id="JAH55278.1"/>
    </source>
</evidence>